<sequence length="120" mass="13009">MRTHIKIVGLVNLLYSALGMLVAAGVLFSGIFGSLATFNPLIVVVGTVTGLLAATVIGLFSLFGLIAGFALLNHQQWARYVILAVSAFRLFKWPFGTAFGAYSIWVLTHEESRQIFAFNS</sequence>
<accession>A0A3D4VD53</accession>
<gene>
    <name evidence="2" type="ORF">DGD08_17840</name>
</gene>
<evidence type="ECO:0000256" key="1">
    <source>
        <dbReference type="SAM" id="Phobius"/>
    </source>
</evidence>
<dbReference type="OMA" id="GAYALWF"/>
<comment type="caution">
    <text evidence="2">The sequence shown here is derived from an EMBL/GenBank/DDBJ whole genome shotgun (WGS) entry which is preliminary data.</text>
</comment>
<keyword evidence="1" id="KW-1133">Transmembrane helix</keyword>
<keyword evidence="1" id="KW-0812">Transmembrane</keyword>
<feature type="transmembrane region" description="Helical" evidence="1">
    <location>
        <begin position="41"/>
        <end position="72"/>
    </location>
</feature>
<name>A0A3D4VD53_9BACT</name>
<dbReference type="Proteomes" id="UP000264071">
    <property type="component" value="Unassembled WGS sequence"/>
</dbReference>
<protein>
    <submittedName>
        <fullName evidence="2">Uncharacterized protein</fullName>
    </submittedName>
</protein>
<proteinExistence type="predicted"/>
<keyword evidence="1" id="KW-0472">Membrane</keyword>
<dbReference type="AlphaFoldDB" id="A0A3D4VD53"/>
<evidence type="ECO:0000313" key="3">
    <source>
        <dbReference type="Proteomes" id="UP000264071"/>
    </source>
</evidence>
<dbReference type="EMBL" id="DPIY01000012">
    <property type="protein sequence ID" value="HCT59066.1"/>
    <property type="molecule type" value="Genomic_DNA"/>
</dbReference>
<evidence type="ECO:0000313" key="2">
    <source>
        <dbReference type="EMBL" id="HCT59066.1"/>
    </source>
</evidence>
<feature type="transmembrane region" description="Helical" evidence="1">
    <location>
        <begin position="12"/>
        <end position="35"/>
    </location>
</feature>
<organism evidence="2 3">
    <name type="scientific">Gemmatimonas aurantiaca</name>
    <dbReference type="NCBI Taxonomy" id="173480"/>
    <lineage>
        <taxon>Bacteria</taxon>
        <taxon>Pseudomonadati</taxon>
        <taxon>Gemmatimonadota</taxon>
        <taxon>Gemmatimonadia</taxon>
        <taxon>Gemmatimonadales</taxon>
        <taxon>Gemmatimonadaceae</taxon>
        <taxon>Gemmatimonas</taxon>
    </lineage>
</organism>
<reference evidence="2 3" key="1">
    <citation type="journal article" date="2018" name="Nat. Biotechnol.">
        <title>A standardized bacterial taxonomy based on genome phylogeny substantially revises the tree of life.</title>
        <authorList>
            <person name="Parks D.H."/>
            <person name="Chuvochina M."/>
            <person name="Waite D.W."/>
            <person name="Rinke C."/>
            <person name="Skarshewski A."/>
            <person name="Chaumeil P.A."/>
            <person name="Hugenholtz P."/>
        </authorList>
    </citation>
    <scope>NUCLEOTIDE SEQUENCE [LARGE SCALE GENOMIC DNA]</scope>
    <source>
        <strain evidence="2">UBA8844</strain>
    </source>
</reference>